<evidence type="ECO:0000256" key="1">
    <source>
        <dbReference type="SAM" id="SignalP"/>
    </source>
</evidence>
<keyword evidence="1" id="KW-0732">Signal</keyword>
<comment type="caution">
    <text evidence="2">The sequence shown here is derived from an EMBL/GenBank/DDBJ whole genome shotgun (WGS) entry which is preliminary data.</text>
</comment>
<organism evidence="2 3">
    <name type="scientific">Ditylenchus destructor</name>
    <dbReference type="NCBI Taxonomy" id="166010"/>
    <lineage>
        <taxon>Eukaryota</taxon>
        <taxon>Metazoa</taxon>
        <taxon>Ecdysozoa</taxon>
        <taxon>Nematoda</taxon>
        <taxon>Chromadorea</taxon>
        <taxon>Rhabditida</taxon>
        <taxon>Tylenchina</taxon>
        <taxon>Tylenchomorpha</taxon>
        <taxon>Sphaerularioidea</taxon>
        <taxon>Anguinidae</taxon>
        <taxon>Anguininae</taxon>
        <taxon>Ditylenchus</taxon>
    </lineage>
</organism>
<protein>
    <submittedName>
        <fullName evidence="2">Uncharacterized protein</fullName>
    </submittedName>
</protein>
<evidence type="ECO:0000313" key="3">
    <source>
        <dbReference type="Proteomes" id="UP001201812"/>
    </source>
</evidence>
<feature type="signal peptide" evidence="1">
    <location>
        <begin position="1"/>
        <end position="20"/>
    </location>
</feature>
<dbReference type="EMBL" id="JAKKPZ010000034">
    <property type="protein sequence ID" value="KAI1708643.1"/>
    <property type="molecule type" value="Genomic_DNA"/>
</dbReference>
<evidence type="ECO:0000313" key="2">
    <source>
        <dbReference type="EMBL" id="KAI1708643.1"/>
    </source>
</evidence>
<keyword evidence="3" id="KW-1185">Reference proteome</keyword>
<name>A0AAD4R4B8_9BILA</name>
<feature type="chain" id="PRO_5041929855" evidence="1">
    <location>
        <begin position="21"/>
        <end position="227"/>
    </location>
</feature>
<accession>A0AAD4R4B8</accession>
<dbReference type="Proteomes" id="UP001201812">
    <property type="component" value="Unassembled WGS sequence"/>
</dbReference>
<sequence length="227" mass="25754">MHIRLRVLFILSLCVSVAKFDDCLKGCADAYFGKQIISLLGKGFRHLFINEVTDKELVSDVCEKTAKGEECMNKCNKRIVYSDEMLLAGAMKHECDSLKPVCGNIEEAIKSVNCWDRVKKDQKLEDSDVNLPILTKIKKHWQLDIYTPTAEYEAKCSMQLDMLKKIVPTSRSKCGDAETELGVKVVKESFLSFSNLKGIKVLPKACQELVNFTATPWYSRVWNQIFG</sequence>
<reference evidence="2" key="1">
    <citation type="submission" date="2022-01" db="EMBL/GenBank/DDBJ databases">
        <title>Genome Sequence Resource for Two Populations of Ditylenchus destructor, the Migratory Endoparasitic Phytonematode.</title>
        <authorList>
            <person name="Zhang H."/>
            <person name="Lin R."/>
            <person name="Xie B."/>
        </authorList>
    </citation>
    <scope>NUCLEOTIDE SEQUENCE</scope>
    <source>
        <strain evidence="2">BazhouSP</strain>
    </source>
</reference>
<dbReference type="AlphaFoldDB" id="A0AAD4R4B8"/>
<proteinExistence type="predicted"/>
<gene>
    <name evidence="2" type="ORF">DdX_11719</name>
</gene>